<organism evidence="3">
    <name type="scientific">Schistosoma curassoni</name>
    <dbReference type="NCBI Taxonomy" id="6186"/>
    <lineage>
        <taxon>Eukaryota</taxon>
        <taxon>Metazoa</taxon>
        <taxon>Spiralia</taxon>
        <taxon>Lophotrochozoa</taxon>
        <taxon>Platyhelminthes</taxon>
        <taxon>Trematoda</taxon>
        <taxon>Digenea</taxon>
        <taxon>Strigeidida</taxon>
        <taxon>Schistosomatoidea</taxon>
        <taxon>Schistosomatidae</taxon>
        <taxon>Schistosoma</taxon>
    </lineage>
</organism>
<dbReference type="EMBL" id="UZAK01054178">
    <property type="protein sequence ID" value="VDP82676.1"/>
    <property type="molecule type" value="Genomic_DNA"/>
</dbReference>
<dbReference type="WBParaSite" id="SCUD_0002337601-mRNA-1">
    <property type="protein sequence ID" value="SCUD_0002337601-mRNA-1"/>
    <property type="gene ID" value="SCUD_0002337601"/>
</dbReference>
<dbReference type="AlphaFoldDB" id="A0A183L7Q3"/>
<accession>A0A183L7Q3</accession>
<evidence type="ECO:0000313" key="2">
    <source>
        <dbReference type="Proteomes" id="UP000279833"/>
    </source>
</evidence>
<protein>
    <submittedName>
        <fullName evidence="3">ThuA domain-containing protein</fullName>
    </submittedName>
</protein>
<evidence type="ECO:0000313" key="3">
    <source>
        <dbReference type="WBParaSite" id="SCUD_0002337601-mRNA-1"/>
    </source>
</evidence>
<dbReference type="Proteomes" id="UP000279833">
    <property type="component" value="Unassembled WGS sequence"/>
</dbReference>
<keyword evidence="2" id="KW-1185">Reference proteome</keyword>
<gene>
    <name evidence="1" type="ORF">SCUD_LOCUS23373</name>
</gene>
<reference evidence="1 2" key="2">
    <citation type="submission" date="2018-11" db="EMBL/GenBank/DDBJ databases">
        <authorList>
            <consortium name="Pathogen Informatics"/>
        </authorList>
    </citation>
    <scope>NUCLEOTIDE SEQUENCE [LARGE SCALE GENOMIC DNA]</scope>
    <source>
        <strain evidence="1">Dakar</strain>
        <strain evidence="2">Dakar, Senegal</strain>
    </source>
</reference>
<reference evidence="3" key="1">
    <citation type="submission" date="2016-06" db="UniProtKB">
        <authorList>
            <consortium name="WormBaseParasite"/>
        </authorList>
    </citation>
    <scope>IDENTIFICATION</scope>
</reference>
<name>A0A183L7Q3_9TREM</name>
<sequence>MGCPDNVGDRASLVVLGTSETHWTQAGQKILDSGEMLVYSGHDEENAPYIQGVALMLSKEARKALIGWECHRPMVLKNKE</sequence>
<proteinExistence type="predicted"/>
<evidence type="ECO:0000313" key="1">
    <source>
        <dbReference type="EMBL" id="VDP82676.1"/>
    </source>
</evidence>